<evidence type="ECO:0000256" key="1">
    <source>
        <dbReference type="ARBA" id="ARBA00022823"/>
    </source>
</evidence>
<dbReference type="GO" id="GO:0019464">
    <property type="term" value="P:glycine decarboxylation via glycine cleavage system"/>
    <property type="evidence" value="ECO:0007669"/>
    <property type="project" value="InterPro"/>
</dbReference>
<keyword evidence="3" id="KW-1185">Reference proteome</keyword>
<dbReference type="Pfam" id="PF01597">
    <property type="entry name" value="GCV_H"/>
    <property type="match status" value="1"/>
</dbReference>
<dbReference type="eggNOG" id="COG0509">
    <property type="taxonomic scope" value="Bacteria"/>
</dbReference>
<dbReference type="GO" id="GO:0005960">
    <property type="term" value="C:glycine cleavage complex"/>
    <property type="evidence" value="ECO:0007669"/>
    <property type="project" value="InterPro"/>
</dbReference>
<sequence length="300" mass="33971">MEPKSSGDRGVRIFSITENQCIWMKAGIVNYKLCQNAYDCTSCPFDKAMSRKVVEKPTALVSWQDIKRRKPFFERECRHMLTGRVQFKFCANNYQCKVCEFDQFLDEQDLATATSPVRTDKVSGFALASGYYYHEGHSWARIEHGGFVRLGIDDFALRLLGSPTGISLPKIGTRLKRGENGWSIRREEHYASVLSPMDGTVMATNQSASKQPGLSKKDPYGEGWLIVVDPQGGLRKQTKHLLFEKRAVAWLDAEAKKLEEMVMSVYGVPLAATGGEIVEDIFGNLSHLRWDDLVREFLRT</sequence>
<dbReference type="HOGENOM" id="CLU_914393_0_0_7"/>
<evidence type="ECO:0000313" key="2">
    <source>
        <dbReference type="EMBL" id="ABK18483.1"/>
    </source>
</evidence>
<dbReference type="Gene3D" id="2.40.50.100">
    <property type="match status" value="1"/>
</dbReference>
<dbReference type="OrthoDB" id="5522904at2"/>
<evidence type="ECO:0000313" key="3">
    <source>
        <dbReference type="Proteomes" id="UP000001784"/>
    </source>
</evidence>
<gene>
    <name evidence="2" type="ordered locus">Sfum_2805</name>
</gene>
<dbReference type="KEGG" id="sfu:Sfum_2805"/>
<dbReference type="RefSeq" id="WP_011699650.1">
    <property type="nucleotide sequence ID" value="NC_008554.1"/>
</dbReference>
<dbReference type="STRING" id="335543.Sfum_2805"/>
<organism evidence="2 3">
    <name type="scientific">Syntrophobacter fumaroxidans (strain DSM 10017 / MPOB)</name>
    <dbReference type="NCBI Taxonomy" id="335543"/>
    <lineage>
        <taxon>Bacteria</taxon>
        <taxon>Pseudomonadati</taxon>
        <taxon>Thermodesulfobacteriota</taxon>
        <taxon>Syntrophobacteria</taxon>
        <taxon>Syntrophobacterales</taxon>
        <taxon>Syntrophobacteraceae</taxon>
        <taxon>Syntrophobacter</taxon>
    </lineage>
</organism>
<dbReference type="InterPro" id="IPR033753">
    <property type="entry name" value="GCV_H/Fam206"/>
</dbReference>
<keyword evidence="1" id="KW-0450">Lipoyl</keyword>
<name>A0LM31_SYNFM</name>
<dbReference type="SUPFAM" id="SSF51230">
    <property type="entry name" value="Single hybrid motif"/>
    <property type="match status" value="1"/>
</dbReference>
<dbReference type="InterPro" id="IPR002930">
    <property type="entry name" value="GCV_H"/>
</dbReference>
<dbReference type="Proteomes" id="UP000001784">
    <property type="component" value="Chromosome"/>
</dbReference>
<dbReference type="CDD" id="cd06848">
    <property type="entry name" value="GCS_H"/>
    <property type="match status" value="1"/>
</dbReference>
<dbReference type="AlphaFoldDB" id="A0LM31"/>
<dbReference type="InParanoid" id="A0LM31"/>
<dbReference type="PANTHER" id="PTHR11715">
    <property type="entry name" value="GLYCINE CLEAVAGE SYSTEM H PROTEIN"/>
    <property type="match status" value="1"/>
</dbReference>
<protein>
    <submittedName>
        <fullName evidence="2">Glycine cleavage H-protein</fullName>
    </submittedName>
</protein>
<reference evidence="2 3" key="1">
    <citation type="submission" date="2006-10" db="EMBL/GenBank/DDBJ databases">
        <title>Complete sequence of Syntrophobacter fumaroxidans MPOB.</title>
        <authorList>
            <consortium name="US DOE Joint Genome Institute"/>
            <person name="Copeland A."/>
            <person name="Lucas S."/>
            <person name="Lapidus A."/>
            <person name="Barry K."/>
            <person name="Detter J.C."/>
            <person name="Glavina del Rio T."/>
            <person name="Hammon N."/>
            <person name="Israni S."/>
            <person name="Pitluck S."/>
            <person name="Goltsman E.G."/>
            <person name="Martinez M."/>
            <person name="Schmutz J."/>
            <person name="Larimer F."/>
            <person name="Land M."/>
            <person name="Hauser L."/>
            <person name="Kyrpides N."/>
            <person name="Kim E."/>
            <person name="Boone D.R."/>
            <person name="Brockman F."/>
            <person name="Culley D."/>
            <person name="Ferry J."/>
            <person name="Gunsalus R."/>
            <person name="McInerney M.J."/>
            <person name="Morrison M."/>
            <person name="Plugge C."/>
            <person name="Rohlin L."/>
            <person name="Scholten J."/>
            <person name="Sieber J."/>
            <person name="Stams A.J.M."/>
            <person name="Worm P."/>
            <person name="Henstra A.M."/>
            <person name="Richardson P."/>
        </authorList>
    </citation>
    <scope>NUCLEOTIDE SEQUENCE [LARGE SCALE GENOMIC DNA]</scope>
    <source>
        <strain evidence="3">DSM 10017 / MPOB</strain>
    </source>
</reference>
<dbReference type="EMBL" id="CP000478">
    <property type="protein sequence ID" value="ABK18483.1"/>
    <property type="molecule type" value="Genomic_DNA"/>
</dbReference>
<dbReference type="GO" id="GO:0009249">
    <property type="term" value="P:protein lipoylation"/>
    <property type="evidence" value="ECO:0007669"/>
    <property type="project" value="TreeGrafter"/>
</dbReference>
<dbReference type="InterPro" id="IPR011053">
    <property type="entry name" value="Single_hybrid_motif"/>
</dbReference>
<proteinExistence type="predicted"/>
<accession>A0LM31</accession>
<dbReference type="PANTHER" id="PTHR11715:SF3">
    <property type="entry name" value="GLYCINE CLEAVAGE SYSTEM H PROTEIN-RELATED"/>
    <property type="match status" value="1"/>
</dbReference>
<dbReference type="GO" id="GO:0005829">
    <property type="term" value="C:cytosol"/>
    <property type="evidence" value="ECO:0007669"/>
    <property type="project" value="TreeGrafter"/>
</dbReference>